<dbReference type="Pfam" id="PF03547">
    <property type="entry name" value="Mem_trans"/>
    <property type="match status" value="1"/>
</dbReference>
<evidence type="ECO:0000256" key="3">
    <source>
        <dbReference type="ARBA" id="ARBA00022475"/>
    </source>
</evidence>
<dbReference type="EMBL" id="AP025730">
    <property type="protein sequence ID" value="BDI03844.1"/>
    <property type="molecule type" value="Genomic_DNA"/>
</dbReference>
<evidence type="ECO:0000256" key="1">
    <source>
        <dbReference type="ARBA" id="ARBA00004141"/>
    </source>
</evidence>
<keyword evidence="3" id="KW-1003">Cell membrane</keyword>
<gene>
    <name evidence="8" type="primary">mdcF</name>
    <name evidence="8" type="ORF">CATMQ487_08140</name>
</gene>
<proteinExistence type="predicted"/>
<dbReference type="InterPro" id="IPR004776">
    <property type="entry name" value="Mem_transp_PIN-like"/>
</dbReference>
<reference evidence="8" key="1">
    <citation type="submission" date="2022-04" db="EMBL/GenBank/DDBJ databases">
        <title>Whole genome sequence of Sphaerotilus sp. FB-5.</title>
        <authorList>
            <person name="Takeda M."/>
            <person name="Narihara S."/>
            <person name="Akimoto M."/>
            <person name="Akimoto R."/>
            <person name="Nishiyashiki S."/>
            <person name="Murakami T."/>
        </authorList>
    </citation>
    <scope>NUCLEOTIDE SEQUENCE</scope>
    <source>
        <strain evidence="8">FB-5</strain>
    </source>
</reference>
<evidence type="ECO:0000313" key="9">
    <source>
        <dbReference type="Proteomes" id="UP001057498"/>
    </source>
</evidence>
<keyword evidence="2" id="KW-0813">Transport</keyword>
<keyword evidence="9" id="KW-1185">Reference proteome</keyword>
<dbReference type="PANTHER" id="PTHR36838:SF3">
    <property type="entry name" value="TRANSPORTER AUXIN EFFLUX CARRIER EC FAMILY"/>
    <property type="match status" value="1"/>
</dbReference>
<dbReference type="Proteomes" id="UP001057498">
    <property type="component" value="Chromosome"/>
</dbReference>
<comment type="subcellular location">
    <subcellularLocation>
        <location evidence="1">Membrane</location>
        <topology evidence="1">Multi-pass membrane protein</topology>
    </subcellularLocation>
</comment>
<evidence type="ECO:0000256" key="6">
    <source>
        <dbReference type="ARBA" id="ARBA00023136"/>
    </source>
</evidence>
<evidence type="ECO:0000256" key="7">
    <source>
        <dbReference type="SAM" id="Phobius"/>
    </source>
</evidence>
<evidence type="ECO:0000256" key="4">
    <source>
        <dbReference type="ARBA" id="ARBA00022692"/>
    </source>
</evidence>
<feature type="transmembrane region" description="Helical" evidence="7">
    <location>
        <begin position="199"/>
        <end position="219"/>
    </location>
</feature>
<feature type="transmembrane region" description="Helical" evidence="7">
    <location>
        <begin position="30"/>
        <end position="53"/>
    </location>
</feature>
<feature type="transmembrane region" description="Helical" evidence="7">
    <location>
        <begin position="291"/>
        <end position="311"/>
    </location>
</feature>
<sequence length="321" mass="32831">MLDVLTFAAPIFLLIGLGFAAVRSGQFPATGLPALATFVIRFALPALVFKALSQRDFAEVLNARYLLAYTAGSLVIVLLGLAWARWGRGEDLERGAFVAMGMACSNSAFIGFPLAHQVIGADAGIGLALCMVVENLLIIPLCLALADSGSATHEPFSAAFGRALKGLPKNPLIVAIAAGFVCSMLRLPLPAALAKAVDLLAGASAAGALFFIGGTLVGLSMRSMAGEVLPVALGKLLLHPLAVAGALWLVGPVGPIAPTLAACAVLMAAAPMLSIYPIFAQRHGLQGLCSARMVGTTLASFVSIGIVLWVLRHGGLLALGG</sequence>
<feature type="transmembrane region" description="Helical" evidence="7">
    <location>
        <begin position="172"/>
        <end position="193"/>
    </location>
</feature>
<accession>A0ABN6PIL0</accession>
<evidence type="ECO:0000256" key="2">
    <source>
        <dbReference type="ARBA" id="ARBA00022448"/>
    </source>
</evidence>
<keyword evidence="4 7" id="KW-0812">Transmembrane</keyword>
<protein>
    <submittedName>
        <fullName evidence="8">Transporter</fullName>
    </submittedName>
</protein>
<dbReference type="RefSeq" id="WP_251972095.1">
    <property type="nucleotide sequence ID" value="NZ_AP025730.1"/>
</dbReference>
<feature type="transmembrane region" description="Helical" evidence="7">
    <location>
        <begin position="96"/>
        <end position="115"/>
    </location>
</feature>
<name>A0ABN6PIL0_9BURK</name>
<dbReference type="PANTHER" id="PTHR36838">
    <property type="entry name" value="AUXIN EFFLUX CARRIER FAMILY PROTEIN"/>
    <property type="match status" value="1"/>
</dbReference>
<organism evidence="8 9">
    <name type="scientific">Sphaerotilus microaerophilus</name>
    <dbReference type="NCBI Taxonomy" id="2914710"/>
    <lineage>
        <taxon>Bacteria</taxon>
        <taxon>Pseudomonadati</taxon>
        <taxon>Pseudomonadota</taxon>
        <taxon>Betaproteobacteria</taxon>
        <taxon>Burkholderiales</taxon>
        <taxon>Sphaerotilaceae</taxon>
        <taxon>Sphaerotilus</taxon>
    </lineage>
</organism>
<feature type="transmembrane region" description="Helical" evidence="7">
    <location>
        <begin position="256"/>
        <end position="279"/>
    </location>
</feature>
<evidence type="ECO:0000313" key="8">
    <source>
        <dbReference type="EMBL" id="BDI03844.1"/>
    </source>
</evidence>
<feature type="transmembrane region" description="Helical" evidence="7">
    <location>
        <begin position="231"/>
        <end position="250"/>
    </location>
</feature>
<keyword evidence="5 7" id="KW-1133">Transmembrane helix</keyword>
<feature type="transmembrane region" description="Helical" evidence="7">
    <location>
        <begin position="65"/>
        <end position="84"/>
    </location>
</feature>
<keyword evidence="6 7" id="KW-0472">Membrane</keyword>
<evidence type="ECO:0000256" key="5">
    <source>
        <dbReference type="ARBA" id="ARBA00022989"/>
    </source>
</evidence>